<dbReference type="EMBL" id="CASHTH010003887">
    <property type="protein sequence ID" value="CAI8050934.1"/>
    <property type="molecule type" value="Genomic_DNA"/>
</dbReference>
<dbReference type="GO" id="GO:0006281">
    <property type="term" value="P:DNA repair"/>
    <property type="evidence" value="ECO:0007669"/>
    <property type="project" value="UniProtKB-KW"/>
</dbReference>
<protein>
    <recommendedName>
        <fullName evidence="7">Structure-specific endonuclease subunit SLX4</fullName>
    </recommendedName>
</protein>
<feature type="region of interest" description="Disordered" evidence="8">
    <location>
        <begin position="228"/>
        <end position="315"/>
    </location>
</feature>
<dbReference type="SMART" id="SM00225">
    <property type="entry name" value="BTB"/>
    <property type="match status" value="1"/>
</dbReference>
<feature type="region of interest" description="Disordered" evidence="8">
    <location>
        <begin position="610"/>
        <end position="696"/>
    </location>
</feature>
<feature type="compositionally biased region" description="Low complexity" evidence="8">
    <location>
        <begin position="271"/>
        <end position="283"/>
    </location>
</feature>
<feature type="region of interest" description="Disordered" evidence="8">
    <location>
        <begin position="175"/>
        <end position="215"/>
    </location>
</feature>
<keyword evidence="6" id="KW-0539">Nucleus</keyword>
<evidence type="ECO:0000256" key="2">
    <source>
        <dbReference type="ARBA" id="ARBA00006661"/>
    </source>
</evidence>
<feature type="compositionally biased region" description="Basic residues" evidence="8">
    <location>
        <begin position="128"/>
        <end position="137"/>
    </location>
</feature>
<name>A0AA35XB38_GEOBA</name>
<dbReference type="SUPFAM" id="SSF54695">
    <property type="entry name" value="POZ domain"/>
    <property type="match status" value="1"/>
</dbReference>
<evidence type="ECO:0000256" key="1">
    <source>
        <dbReference type="ARBA" id="ARBA00004123"/>
    </source>
</evidence>
<dbReference type="Pfam" id="PF00651">
    <property type="entry name" value="BTB"/>
    <property type="match status" value="1"/>
</dbReference>
<feature type="region of interest" description="Disordered" evidence="8">
    <location>
        <begin position="744"/>
        <end position="772"/>
    </location>
</feature>
<keyword evidence="10" id="KW-0378">Hydrolase</keyword>
<keyword evidence="10" id="KW-0255">Endonuclease</keyword>
<feature type="compositionally biased region" description="Basic and acidic residues" evidence="8">
    <location>
        <begin position="745"/>
        <end position="756"/>
    </location>
</feature>
<feature type="compositionally biased region" description="Pro residues" evidence="8">
    <location>
        <begin position="238"/>
        <end position="260"/>
    </location>
</feature>
<dbReference type="GO" id="GO:0006260">
    <property type="term" value="P:DNA replication"/>
    <property type="evidence" value="ECO:0007669"/>
    <property type="project" value="InterPro"/>
</dbReference>
<dbReference type="AlphaFoldDB" id="A0AA35XB38"/>
<evidence type="ECO:0000256" key="7">
    <source>
        <dbReference type="ARBA" id="ARBA00029496"/>
    </source>
</evidence>
<reference evidence="10" key="1">
    <citation type="submission" date="2023-03" db="EMBL/GenBank/DDBJ databases">
        <authorList>
            <person name="Steffen K."/>
            <person name="Cardenas P."/>
        </authorList>
    </citation>
    <scope>NUCLEOTIDE SEQUENCE</scope>
</reference>
<dbReference type="InterPro" id="IPR018574">
    <property type="entry name" value="Structure-sp_endonuc_su_Slx4"/>
</dbReference>
<keyword evidence="10" id="KW-0540">Nuclease</keyword>
<feature type="region of interest" description="Disordered" evidence="8">
    <location>
        <begin position="537"/>
        <end position="596"/>
    </location>
</feature>
<dbReference type="CDD" id="cd22999">
    <property type="entry name" value="SAP_SLX4"/>
    <property type="match status" value="1"/>
</dbReference>
<comment type="subcellular location">
    <subcellularLocation>
        <location evidence="1">Nucleus</location>
    </subcellularLocation>
</comment>
<dbReference type="InterPro" id="IPR000210">
    <property type="entry name" value="BTB/POZ_dom"/>
</dbReference>
<dbReference type="GO" id="GO:0033557">
    <property type="term" value="C:Slx1-Slx4 complex"/>
    <property type="evidence" value="ECO:0007669"/>
    <property type="project" value="InterPro"/>
</dbReference>
<evidence type="ECO:0000313" key="10">
    <source>
        <dbReference type="EMBL" id="CAI8050934.1"/>
    </source>
</evidence>
<dbReference type="GO" id="GO:0000712">
    <property type="term" value="P:resolution of meiotic recombination intermediates"/>
    <property type="evidence" value="ECO:0007669"/>
    <property type="project" value="TreeGrafter"/>
</dbReference>
<dbReference type="PANTHER" id="PTHR21541:SF3">
    <property type="entry name" value="STRUCTURE-SPECIFIC ENDONUCLEASE SUBUNIT SLX4"/>
    <property type="match status" value="1"/>
</dbReference>
<gene>
    <name evidence="10" type="ORF">GBAR_LOCUS27941</name>
</gene>
<evidence type="ECO:0000313" key="11">
    <source>
        <dbReference type="Proteomes" id="UP001174909"/>
    </source>
</evidence>
<feature type="region of interest" description="Disordered" evidence="8">
    <location>
        <begin position="1"/>
        <end position="96"/>
    </location>
</feature>
<evidence type="ECO:0000256" key="6">
    <source>
        <dbReference type="ARBA" id="ARBA00023242"/>
    </source>
</evidence>
<comment type="similarity">
    <text evidence="2">Belongs to the SLX4 family.</text>
</comment>
<feature type="compositionally biased region" description="Polar residues" evidence="8">
    <location>
        <begin position="641"/>
        <end position="664"/>
    </location>
</feature>
<evidence type="ECO:0000256" key="3">
    <source>
        <dbReference type="ARBA" id="ARBA00022763"/>
    </source>
</evidence>
<keyword evidence="4" id="KW-0233">DNA recombination</keyword>
<evidence type="ECO:0000256" key="4">
    <source>
        <dbReference type="ARBA" id="ARBA00023172"/>
    </source>
</evidence>
<keyword evidence="5" id="KW-0234">DNA repair</keyword>
<dbReference type="Gene3D" id="3.30.710.10">
    <property type="entry name" value="Potassium Channel Kv1.1, Chain A"/>
    <property type="match status" value="1"/>
</dbReference>
<comment type="caution">
    <text evidence="10">The sequence shown here is derived from an EMBL/GenBank/DDBJ whole genome shotgun (WGS) entry which is preliminary data.</text>
</comment>
<dbReference type="Pfam" id="PF09494">
    <property type="entry name" value="Slx4"/>
    <property type="match status" value="1"/>
</dbReference>
<feature type="region of interest" description="Disordered" evidence="8">
    <location>
        <begin position="110"/>
        <end position="148"/>
    </location>
</feature>
<feature type="compositionally biased region" description="Basic and acidic residues" evidence="8">
    <location>
        <begin position="629"/>
        <end position="640"/>
    </location>
</feature>
<evidence type="ECO:0000259" key="9">
    <source>
        <dbReference type="PROSITE" id="PS50097"/>
    </source>
</evidence>
<sequence length="844" mass="91165">MAANRAKLSLRRKNKEPSATQPPETTATQLPTTLTSGGVAVEQMGRVPGPPDRRGHEEGEGKDDSEDFRPTPSTRGAAVGEKRRLPQNETGGYLDTVSQDQLQLALAMSASLAPPSTLQSGVLAGPREKKRARHRKGRPSERDALPTNVITTSATEKQRILAQRASVIVHEARLAGKTAPQSGPALLHNPSQLGQRVREESSDRSSTLWEMAGYSEKDTHSKFLVSALDLPDSDNPSSPSPQPSPASHPPQTPSPPPQPSHPHIYHSPKRSPSSSQTRVSSHSPQHSHLHTFHSSPPAPSTHSHPSPRPPSLPRDVQTLLSDLSSLVGSQLCSDVVITVEDGRGIPAHSAILACRCPMLAERLFHSLDKPVRLDFRQYSRATVVSFLRYLYTGTIPSGQNGTKSVKLLAMSLGMLEPLEESEERHPLVHTHAGDGGQGVKLTQPSSLSVPHASLGAGSAPYQPVSSRIQPLTPAMFTPHSSPSMIITRETTPPPWEAPPILETAPPPCEALPTIRNESNRQASVDVQMSPVEDVISVASSPPELSPPHQSTSSPHHRFPVHTLSPSPRHFPVHTPSPPPHQSHSSPPSQREDQLSSPLPLRKRIFRPHPLVGVASVPPTETVQGPSDPGSHDKSHEKLTGSHDQLTGSQDQPTGSHDKTSQPVQFVTPGPTGQRLVPESDTEITPMPDFSNMATPHLKGECSKFGVRALPKKKMIAKLTEIYDYTHPLTDEDGNVVDSALVAAEKASEGKKKEGAKGRGKKKVPGASSEKPSLEELAAKVKGVITKDTKLYEDMLMYKPLELTYIQSRLKAAALSISRDSLMDVLDHLCITFSVPRQNQQHKAA</sequence>
<dbReference type="PROSITE" id="PS50097">
    <property type="entry name" value="BTB"/>
    <property type="match status" value="1"/>
</dbReference>
<feature type="domain" description="BTB" evidence="9">
    <location>
        <begin position="333"/>
        <end position="399"/>
    </location>
</feature>
<evidence type="ECO:0000256" key="5">
    <source>
        <dbReference type="ARBA" id="ARBA00023204"/>
    </source>
</evidence>
<organism evidence="10 11">
    <name type="scientific">Geodia barretti</name>
    <name type="common">Barrett's horny sponge</name>
    <dbReference type="NCBI Taxonomy" id="519541"/>
    <lineage>
        <taxon>Eukaryota</taxon>
        <taxon>Metazoa</taxon>
        <taxon>Porifera</taxon>
        <taxon>Demospongiae</taxon>
        <taxon>Heteroscleromorpha</taxon>
        <taxon>Tetractinellida</taxon>
        <taxon>Astrophorina</taxon>
        <taxon>Geodiidae</taxon>
        <taxon>Geodia</taxon>
    </lineage>
</organism>
<accession>A0AA35XB38</accession>
<dbReference type="PANTHER" id="PTHR21541">
    <property type="entry name" value="BTB POZ DOMAIN CONTAINING 12"/>
    <property type="match status" value="1"/>
</dbReference>
<keyword evidence="3" id="KW-0227">DNA damage</keyword>
<dbReference type="InterPro" id="IPR011333">
    <property type="entry name" value="SKP1/BTB/POZ_sf"/>
</dbReference>
<feature type="compositionally biased region" description="Low complexity" evidence="8">
    <location>
        <begin position="17"/>
        <end position="36"/>
    </location>
</feature>
<proteinExistence type="inferred from homology"/>
<dbReference type="GO" id="GO:0004519">
    <property type="term" value="F:endonuclease activity"/>
    <property type="evidence" value="ECO:0007669"/>
    <property type="project" value="UniProtKB-KW"/>
</dbReference>
<keyword evidence="11" id="KW-1185">Reference proteome</keyword>
<evidence type="ECO:0000256" key="8">
    <source>
        <dbReference type="SAM" id="MobiDB-lite"/>
    </source>
</evidence>
<dbReference type="Proteomes" id="UP001174909">
    <property type="component" value="Unassembled WGS sequence"/>
</dbReference>